<reference evidence="11" key="1">
    <citation type="submission" date="2022-01" db="EMBL/GenBank/DDBJ databases">
        <authorList>
            <person name="King R."/>
        </authorList>
    </citation>
    <scope>NUCLEOTIDE SEQUENCE</scope>
</reference>
<keyword evidence="7 10" id="KW-0472">Membrane</keyword>
<evidence type="ECO:0000256" key="4">
    <source>
        <dbReference type="ARBA" id="ARBA00022692"/>
    </source>
</evidence>
<evidence type="ECO:0000256" key="6">
    <source>
        <dbReference type="ARBA" id="ARBA00022989"/>
    </source>
</evidence>
<dbReference type="InterPro" id="IPR004117">
    <property type="entry name" value="7tm6_olfct_rcpt"/>
</dbReference>
<dbReference type="GO" id="GO:0005549">
    <property type="term" value="F:odorant binding"/>
    <property type="evidence" value="ECO:0007669"/>
    <property type="project" value="InterPro"/>
</dbReference>
<evidence type="ECO:0000256" key="9">
    <source>
        <dbReference type="ARBA" id="ARBA00023224"/>
    </source>
</evidence>
<organism evidence="11 12">
    <name type="scientific">Nezara viridula</name>
    <name type="common">Southern green stink bug</name>
    <name type="synonym">Cimex viridulus</name>
    <dbReference type="NCBI Taxonomy" id="85310"/>
    <lineage>
        <taxon>Eukaryota</taxon>
        <taxon>Metazoa</taxon>
        <taxon>Ecdysozoa</taxon>
        <taxon>Arthropoda</taxon>
        <taxon>Hexapoda</taxon>
        <taxon>Insecta</taxon>
        <taxon>Pterygota</taxon>
        <taxon>Neoptera</taxon>
        <taxon>Paraneoptera</taxon>
        <taxon>Hemiptera</taxon>
        <taxon>Heteroptera</taxon>
        <taxon>Panheteroptera</taxon>
        <taxon>Pentatomomorpha</taxon>
        <taxon>Pentatomoidea</taxon>
        <taxon>Pentatomidae</taxon>
        <taxon>Pentatominae</taxon>
        <taxon>Nezara</taxon>
    </lineage>
</organism>
<dbReference type="Proteomes" id="UP001152798">
    <property type="component" value="Chromosome 4"/>
</dbReference>
<feature type="transmembrane region" description="Helical" evidence="10">
    <location>
        <begin position="127"/>
        <end position="150"/>
    </location>
</feature>
<dbReference type="PANTHER" id="PTHR21137:SF35">
    <property type="entry name" value="ODORANT RECEPTOR 19A-RELATED"/>
    <property type="match status" value="1"/>
</dbReference>
<evidence type="ECO:0000313" key="11">
    <source>
        <dbReference type="EMBL" id="CAH1399305.1"/>
    </source>
</evidence>
<comment type="subcellular location">
    <subcellularLocation>
        <location evidence="1 10">Cell membrane</location>
        <topology evidence="1 10">Multi-pass membrane protein</topology>
    </subcellularLocation>
</comment>
<keyword evidence="12" id="KW-1185">Reference proteome</keyword>
<dbReference type="EMBL" id="OV725080">
    <property type="protein sequence ID" value="CAH1399305.1"/>
    <property type="molecule type" value="Genomic_DNA"/>
</dbReference>
<evidence type="ECO:0000256" key="1">
    <source>
        <dbReference type="ARBA" id="ARBA00004651"/>
    </source>
</evidence>
<evidence type="ECO:0000256" key="5">
    <source>
        <dbReference type="ARBA" id="ARBA00022725"/>
    </source>
</evidence>
<feature type="transmembrane region" description="Helical" evidence="10">
    <location>
        <begin position="170"/>
        <end position="193"/>
    </location>
</feature>
<keyword evidence="3 10" id="KW-0716">Sensory transduction</keyword>
<evidence type="ECO:0000256" key="8">
    <source>
        <dbReference type="ARBA" id="ARBA00023170"/>
    </source>
</evidence>
<keyword evidence="4 10" id="KW-0812">Transmembrane</keyword>
<name>A0A9P0HC85_NEZVI</name>
<dbReference type="GO" id="GO:0004984">
    <property type="term" value="F:olfactory receptor activity"/>
    <property type="evidence" value="ECO:0007669"/>
    <property type="project" value="InterPro"/>
</dbReference>
<dbReference type="GO" id="GO:0005886">
    <property type="term" value="C:plasma membrane"/>
    <property type="evidence" value="ECO:0007669"/>
    <property type="project" value="UniProtKB-SubCell"/>
</dbReference>
<keyword evidence="6 10" id="KW-1133">Transmembrane helix</keyword>
<feature type="transmembrane region" description="Helical" evidence="10">
    <location>
        <begin position="258"/>
        <end position="279"/>
    </location>
</feature>
<dbReference type="GO" id="GO:0007165">
    <property type="term" value="P:signal transduction"/>
    <property type="evidence" value="ECO:0007669"/>
    <property type="project" value="UniProtKB-KW"/>
</dbReference>
<comment type="similarity">
    <text evidence="10">Belongs to the insect chemoreceptor superfamily. Heteromeric odorant receptor channel (TC 1.A.69) family.</text>
</comment>
<keyword evidence="5 10" id="KW-0552">Olfaction</keyword>
<dbReference type="Pfam" id="PF02949">
    <property type="entry name" value="7tm_6"/>
    <property type="match status" value="1"/>
</dbReference>
<dbReference type="AlphaFoldDB" id="A0A9P0HC85"/>
<dbReference type="PANTHER" id="PTHR21137">
    <property type="entry name" value="ODORANT RECEPTOR"/>
    <property type="match status" value="1"/>
</dbReference>
<keyword evidence="8 10" id="KW-0675">Receptor</keyword>
<proteinExistence type="inferred from homology"/>
<dbReference type="OrthoDB" id="6616860at2759"/>
<evidence type="ECO:0000256" key="10">
    <source>
        <dbReference type="RuleBase" id="RU351113"/>
    </source>
</evidence>
<gene>
    <name evidence="11" type="ORF">NEZAVI_LOCUS8784</name>
</gene>
<evidence type="ECO:0000313" key="12">
    <source>
        <dbReference type="Proteomes" id="UP001152798"/>
    </source>
</evidence>
<keyword evidence="2" id="KW-1003">Cell membrane</keyword>
<evidence type="ECO:0000256" key="7">
    <source>
        <dbReference type="ARBA" id="ARBA00023136"/>
    </source>
</evidence>
<keyword evidence="9 10" id="KW-0807">Transducer</keyword>
<comment type="caution">
    <text evidence="10">Lacks conserved residue(s) required for the propagation of feature annotation.</text>
</comment>
<evidence type="ECO:0000256" key="2">
    <source>
        <dbReference type="ARBA" id="ARBA00022475"/>
    </source>
</evidence>
<protein>
    <recommendedName>
        <fullName evidence="10">Odorant receptor</fullName>
    </recommendedName>
</protein>
<feature type="transmembrane region" description="Helical" evidence="10">
    <location>
        <begin position="31"/>
        <end position="55"/>
    </location>
</feature>
<feature type="transmembrane region" description="Helical" evidence="10">
    <location>
        <begin position="67"/>
        <end position="85"/>
    </location>
</feature>
<feature type="transmembrane region" description="Helical" evidence="10">
    <location>
        <begin position="285"/>
        <end position="303"/>
    </location>
</feature>
<accession>A0A9P0HC85</accession>
<sequence length="382" mass="44549">MWDWRQLRWLSYFGWWPAAAKTKRAYKMLRIYGIILFLYDFLQLGPELIALYLVICKGSMKEVVLTLNNNLLGLGSAWNIGWVLFNERNIMWIIKKLEDLEIEVQEMIGSEEYDKIAAPKYKLCRNYVVTIYIFLAGLFQLTIYSLYWTYNGHVSYIVETWVPWNTNNLQSLIILYTLQLVHSYSGLTAYATIYHLYMSIFEMILLEIKAFHVALSKLDFSSPGVDCHPPLTLESCVKFHQDLLALCKKYDKTINVTLFLFIMFSSMTLCLSVFELSLIQDRGKLTILVELILLTMSMTYFYCVSSQETVEQMTIGTLRSAYDNNWYVGSVKDKKALILLCKMAKKEFQFGFIIPTNLPTFITVIKTAFSYYNFLTAMNLQK</sequence>
<evidence type="ECO:0000256" key="3">
    <source>
        <dbReference type="ARBA" id="ARBA00022606"/>
    </source>
</evidence>